<protein>
    <recommendedName>
        <fullName evidence="4">DUF2219 family protein</fullName>
    </recommendedName>
</protein>
<dbReference type="EMBL" id="JACHGW010000004">
    <property type="protein sequence ID" value="MBB6052880.1"/>
    <property type="molecule type" value="Genomic_DNA"/>
</dbReference>
<feature type="signal peptide" evidence="1">
    <location>
        <begin position="1"/>
        <end position="19"/>
    </location>
</feature>
<evidence type="ECO:0008006" key="4">
    <source>
        <dbReference type="Google" id="ProtNLM"/>
    </source>
</evidence>
<evidence type="ECO:0000256" key="1">
    <source>
        <dbReference type="SAM" id="SignalP"/>
    </source>
</evidence>
<dbReference type="AlphaFoldDB" id="A0A7W9SU64"/>
<organism evidence="2 3">
    <name type="scientific">Armatimonas rosea</name>
    <dbReference type="NCBI Taxonomy" id="685828"/>
    <lineage>
        <taxon>Bacteria</taxon>
        <taxon>Bacillati</taxon>
        <taxon>Armatimonadota</taxon>
        <taxon>Armatimonadia</taxon>
        <taxon>Armatimonadales</taxon>
        <taxon>Armatimonadaceae</taxon>
        <taxon>Armatimonas</taxon>
    </lineage>
</organism>
<evidence type="ECO:0000313" key="3">
    <source>
        <dbReference type="Proteomes" id="UP000520814"/>
    </source>
</evidence>
<dbReference type="Proteomes" id="UP000520814">
    <property type="component" value="Unassembled WGS sequence"/>
</dbReference>
<reference evidence="2 3" key="1">
    <citation type="submission" date="2020-08" db="EMBL/GenBank/DDBJ databases">
        <title>Genomic Encyclopedia of Type Strains, Phase IV (KMG-IV): sequencing the most valuable type-strain genomes for metagenomic binning, comparative biology and taxonomic classification.</title>
        <authorList>
            <person name="Goeker M."/>
        </authorList>
    </citation>
    <scope>NUCLEOTIDE SEQUENCE [LARGE SCALE GENOMIC DNA]</scope>
    <source>
        <strain evidence="2 3">DSM 23562</strain>
    </source>
</reference>
<evidence type="ECO:0000313" key="2">
    <source>
        <dbReference type="EMBL" id="MBB6052880.1"/>
    </source>
</evidence>
<gene>
    <name evidence="2" type="ORF">HNQ39_004701</name>
</gene>
<comment type="caution">
    <text evidence="2">The sequence shown here is derived from an EMBL/GenBank/DDBJ whole genome shotgun (WGS) entry which is preliminary data.</text>
</comment>
<accession>A0A7W9SU64</accession>
<keyword evidence="3" id="KW-1185">Reference proteome</keyword>
<feature type="chain" id="PRO_5030752466" description="DUF2219 family protein" evidence="1">
    <location>
        <begin position="20"/>
        <end position="295"/>
    </location>
</feature>
<proteinExistence type="predicted"/>
<name>A0A7W9SU64_ARMRO</name>
<dbReference type="SUPFAM" id="SSF56935">
    <property type="entry name" value="Porins"/>
    <property type="match status" value="1"/>
</dbReference>
<keyword evidence="1" id="KW-0732">Signal</keyword>
<sequence length="295" mass="32297">MKRLSLLLFVLALPQTSYSQTKPDAGLFAGLDLYGGLSNVPGLRRFADQLWAGNQIFTPSVAYLRWESGQSTSARVAVGVGDAARGSNALYKQPIELWVKQKGGGGSLTVGRFFTPFGQQEWQYEAKEGLQWEQPLGPLALTAALQKDPTTHRGNGYVRLVHAPQETTQIGLSLGAGKGFSYGTDLEQGVGVDATLTRGPWLLRSEWDHFTTPQRQRFQFGMATATYQGLHGDIRPFASYYTWQDRTSTAAFGNYSALIGGVGFPLTTGLSAEVATTKAGSRQNSWLQLHFTWEH</sequence>
<dbReference type="RefSeq" id="WP_184202595.1">
    <property type="nucleotide sequence ID" value="NZ_JACHGW010000004.1"/>
</dbReference>